<reference evidence="4" key="1">
    <citation type="submission" date="2005-08" db="EMBL/GenBank/DDBJ databases">
        <title>Complete sequence of Dechloromonas aromatica RCB.</title>
        <authorList>
            <person name="Salinero K.K."/>
            <person name="Copeland A."/>
            <person name="Lucas S."/>
            <person name="Lapidus A."/>
            <person name="Barry K."/>
            <person name="Detter J.C."/>
            <person name="Glavina T."/>
            <person name="Hammon N."/>
            <person name="Israni S."/>
            <person name="Pitluck S."/>
            <person name="Di Bartolo G."/>
            <person name="Trong S."/>
            <person name="Schmutz J."/>
            <person name="Larimer F."/>
            <person name="Land M."/>
            <person name="Ivanova N."/>
            <person name="Richardson P."/>
        </authorList>
    </citation>
    <scope>NUCLEOTIDE SEQUENCE</scope>
    <source>
        <strain evidence="4">RCB</strain>
    </source>
</reference>
<dbReference type="PANTHER" id="PTHR30466">
    <property type="entry name" value="FLAVIN REDUCTASE"/>
    <property type="match status" value="1"/>
</dbReference>
<dbReference type="Gene3D" id="2.30.110.10">
    <property type="entry name" value="Electron Transport, Fmn-binding Protein, Chain A"/>
    <property type="match status" value="1"/>
</dbReference>
<keyword evidence="2" id="KW-0560">Oxidoreductase</keyword>
<dbReference type="SUPFAM" id="SSF50475">
    <property type="entry name" value="FMN-binding split barrel"/>
    <property type="match status" value="1"/>
</dbReference>
<evidence type="ECO:0000256" key="2">
    <source>
        <dbReference type="ARBA" id="ARBA00023002"/>
    </source>
</evidence>
<dbReference type="PANTHER" id="PTHR30466:SF11">
    <property type="entry name" value="FLAVIN-DEPENDENT MONOOXYGENASE, REDUCTASE SUBUNIT HSAB"/>
    <property type="match status" value="1"/>
</dbReference>
<evidence type="ECO:0000259" key="3">
    <source>
        <dbReference type="SMART" id="SM00903"/>
    </source>
</evidence>
<sequence>MTQPQHDSRALRNALGRFATGVAVVTAIDPDGHPIGLTVNSFAAVSLEPALVLWCLDNNSHNLEPFRRASHHVINILSAEQQDLSNRFATWPADRFVGLHWQRGAGGAPIFPDCCATFEVANDTAHSAGDHTIFVGRVERFSETADLAPLLFHAGRYAALASEQDD</sequence>
<dbReference type="InterPro" id="IPR002563">
    <property type="entry name" value="Flavin_Rdtase-like_dom"/>
</dbReference>
<dbReference type="InterPro" id="IPR012349">
    <property type="entry name" value="Split_barrel_FMN-bd"/>
</dbReference>
<dbReference type="SMART" id="SM00903">
    <property type="entry name" value="Flavin_Reduct"/>
    <property type="match status" value="1"/>
</dbReference>
<proteinExistence type="inferred from homology"/>
<accession>Q47K07</accession>
<dbReference type="OrthoDB" id="9792858at2"/>
<dbReference type="GO" id="GO:0010181">
    <property type="term" value="F:FMN binding"/>
    <property type="evidence" value="ECO:0007669"/>
    <property type="project" value="InterPro"/>
</dbReference>
<feature type="domain" description="Flavin reductase like" evidence="3">
    <location>
        <begin position="15"/>
        <end position="159"/>
    </location>
</feature>
<dbReference type="EMBL" id="CP000089">
    <property type="protein sequence ID" value="AAZ44824.1"/>
    <property type="molecule type" value="Genomic_DNA"/>
</dbReference>
<evidence type="ECO:0000256" key="1">
    <source>
        <dbReference type="ARBA" id="ARBA00008898"/>
    </source>
</evidence>
<dbReference type="HOGENOM" id="CLU_059021_1_0_4"/>
<protein>
    <submittedName>
        <fullName evidence="4">Flavin reductase-like, FMN-binding protein</fullName>
    </submittedName>
</protein>
<name>Q47K07_DECAR</name>
<dbReference type="AlphaFoldDB" id="Q47K07"/>
<dbReference type="InterPro" id="IPR050268">
    <property type="entry name" value="NADH-dep_flavin_reductase"/>
</dbReference>
<evidence type="ECO:0000313" key="4">
    <source>
        <dbReference type="EMBL" id="AAZ44824.1"/>
    </source>
</evidence>
<gene>
    <name evidence="4" type="ordered locus">Daro_0065</name>
</gene>
<dbReference type="STRING" id="159087.Daro_0065"/>
<organism evidence="4">
    <name type="scientific">Dechloromonas aromatica (strain RCB)</name>
    <dbReference type="NCBI Taxonomy" id="159087"/>
    <lineage>
        <taxon>Bacteria</taxon>
        <taxon>Pseudomonadati</taxon>
        <taxon>Pseudomonadota</taxon>
        <taxon>Betaproteobacteria</taxon>
        <taxon>Rhodocyclales</taxon>
        <taxon>Azonexaceae</taxon>
        <taxon>Dechloromonas</taxon>
    </lineage>
</organism>
<comment type="similarity">
    <text evidence="1">Belongs to the non-flavoprotein flavin reductase family.</text>
</comment>
<dbReference type="Pfam" id="PF01613">
    <property type="entry name" value="Flavin_Reduct"/>
    <property type="match status" value="1"/>
</dbReference>
<dbReference type="KEGG" id="dar:Daro_0065"/>
<dbReference type="eggNOG" id="COG1853">
    <property type="taxonomic scope" value="Bacteria"/>
</dbReference>
<dbReference type="GO" id="GO:0042602">
    <property type="term" value="F:riboflavin reductase (NADPH) activity"/>
    <property type="evidence" value="ECO:0007669"/>
    <property type="project" value="TreeGrafter"/>
</dbReference>